<evidence type="ECO:0000313" key="1">
    <source>
        <dbReference type="EMBL" id="CUS49765.1"/>
    </source>
</evidence>
<protein>
    <submittedName>
        <fullName evidence="1">Uncharacterized protein</fullName>
    </submittedName>
</protein>
<sequence>MVAIAIPSVVLTPGIAGTFGNVLHRICTLTSQRHHGQT</sequence>
<accession>A0A160TQ62</accession>
<proteinExistence type="predicted"/>
<reference evidence="1" key="1">
    <citation type="submission" date="2015-10" db="EMBL/GenBank/DDBJ databases">
        <authorList>
            <person name="Gilbert D.G."/>
        </authorList>
    </citation>
    <scope>NUCLEOTIDE SEQUENCE</scope>
</reference>
<dbReference type="AlphaFoldDB" id="A0A160TQ62"/>
<gene>
    <name evidence="1" type="ORF">MGWOODY_XGa365</name>
</gene>
<dbReference type="EMBL" id="CZRL01000007">
    <property type="protein sequence ID" value="CUS49765.1"/>
    <property type="molecule type" value="Genomic_DNA"/>
</dbReference>
<organism evidence="1">
    <name type="scientific">hydrothermal vent metagenome</name>
    <dbReference type="NCBI Taxonomy" id="652676"/>
    <lineage>
        <taxon>unclassified sequences</taxon>
        <taxon>metagenomes</taxon>
        <taxon>ecological metagenomes</taxon>
    </lineage>
</organism>
<name>A0A160TQ62_9ZZZZ</name>